<feature type="transmembrane region" description="Helical" evidence="1">
    <location>
        <begin position="6"/>
        <end position="31"/>
    </location>
</feature>
<keyword evidence="1" id="KW-1133">Transmembrane helix</keyword>
<dbReference type="HOGENOM" id="CLU_2539373_0_0_9"/>
<dbReference type="AlphaFoldDB" id="A0A090ZP06"/>
<dbReference type="EMBL" id="JMQA01000002">
    <property type="protein sequence ID" value="KFN11995.1"/>
    <property type="molecule type" value="Genomic_DNA"/>
</dbReference>
<keyword evidence="1" id="KW-0472">Membrane</keyword>
<keyword evidence="3" id="KW-1185">Reference proteome</keyword>
<reference evidence="2 3" key="1">
    <citation type="submission" date="2014-04" db="EMBL/GenBank/DDBJ databases">
        <authorList>
            <person name="Bishop-Lilly K.A."/>
            <person name="Broomall S.M."/>
            <person name="Chain P.S."/>
            <person name="Chertkov O."/>
            <person name="Coyne S.R."/>
            <person name="Daligault H.E."/>
            <person name="Davenport K.W."/>
            <person name="Erkkila T."/>
            <person name="Frey K.G."/>
            <person name="Gibbons H.S."/>
            <person name="Gu W."/>
            <person name="Jaissle J."/>
            <person name="Johnson S.L."/>
            <person name="Koroleva G.I."/>
            <person name="Ladner J.T."/>
            <person name="Lo C.-C."/>
            <person name="Minogue T.D."/>
            <person name="Munk C."/>
            <person name="Palacios G.F."/>
            <person name="Redden C.L."/>
            <person name="Rosenzweig C.N."/>
            <person name="Scholz M.B."/>
            <person name="Teshima H."/>
            <person name="Xu Y."/>
        </authorList>
    </citation>
    <scope>NUCLEOTIDE SEQUENCE [LARGE SCALE GENOMIC DNA]</scope>
    <source>
        <strain evidence="2 3">8244</strain>
    </source>
</reference>
<organism evidence="2 3">
    <name type="scientific">Paenibacillus macerans</name>
    <name type="common">Bacillus macerans</name>
    <dbReference type="NCBI Taxonomy" id="44252"/>
    <lineage>
        <taxon>Bacteria</taxon>
        <taxon>Bacillati</taxon>
        <taxon>Bacillota</taxon>
        <taxon>Bacilli</taxon>
        <taxon>Bacillales</taxon>
        <taxon>Paenibacillaceae</taxon>
        <taxon>Paenibacillus</taxon>
    </lineage>
</organism>
<proteinExistence type="predicted"/>
<protein>
    <submittedName>
        <fullName evidence="2">Uncharacterized protein</fullName>
    </submittedName>
</protein>
<evidence type="ECO:0000313" key="2">
    <source>
        <dbReference type="EMBL" id="KFN11995.1"/>
    </source>
</evidence>
<evidence type="ECO:0000256" key="1">
    <source>
        <dbReference type="SAM" id="Phobius"/>
    </source>
</evidence>
<gene>
    <name evidence="2" type="ORF">DJ90_5485</name>
</gene>
<comment type="caution">
    <text evidence="2">The sequence shown here is derived from an EMBL/GenBank/DDBJ whole genome shotgun (WGS) entry which is preliminary data.</text>
</comment>
<dbReference type="STRING" id="44252.DJ90_5485"/>
<accession>A0A090ZP06</accession>
<dbReference type="Proteomes" id="UP000029278">
    <property type="component" value="Unassembled WGS sequence"/>
</dbReference>
<keyword evidence="1" id="KW-0812">Transmembrane</keyword>
<name>A0A090ZP06_PAEMA</name>
<evidence type="ECO:0000313" key="3">
    <source>
        <dbReference type="Proteomes" id="UP000029278"/>
    </source>
</evidence>
<sequence>MRNRPLFFWIRSLGFLILQGKLPLNAVWLLYGIFGRVREVAQLEKGGEGESGAKGHQSRYFRKNGRMQNVRTQMTLFTSNRLG</sequence>